<name>A0A7R9AXY4_TIMSH</name>
<reference evidence="1" key="1">
    <citation type="submission" date="2020-11" db="EMBL/GenBank/DDBJ databases">
        <authorList>
            <person name="Tran Van P."/>
        </authorList>
    </citation>
    <scope>NUCLEOTIDE SEQUENCE</scope>
</reference>
<dbReference type="EMBL" id="OC003006">
    <property type="protein sequence ID" value="CAD7262686.1"/>
    <property type="molecule type" value="Genomic_DNA"/>
</dbReference>
<accession>A0A7R9AXY4</accession>
<protein>
    <submittedName>
        <fullName evidence="1">Uncharacterized protein</fullName>
    </submittedName>
</protein>
<sequence>MKLDHVFSQQRKWNEEFRFRLRRSFAKVLRDSICALNFTSPLVCYLSKETVAEIVDLAMLVRKDASVNSVDPLGQGFYRSSPGTSADSASNQYLDYQVENFPRAIEYAGLTDTPTRLGPLAQYPLLDTPAHSPRNTQLSPVIIAIWVTVNSLESSISRILAQN</sequence>
<gene>
    <name evidence="1" type="ORF">TSIB3V08_LOCUS6785</name>
</gene>
<proteinExistence type="predicted"/>
<evidence type="ECO:0000313" key="1">
    <source>
        <dbReference type="EMBL" id="CAD7262686.1"/>
    </source>
</evidence>
<dbReference type="AlphaFoldDB" id="A0A7R9AXY4"/>
<organism evidence="1">
    <name type="scientific">Timema shepardi</name>
    <name type="common">Walking stick</name>
    <dbReference type="NCBI Taxonomy" id="629360"/>
    <lineage>
        <taxon>Eukaryota</taxon>
        <taxon>Metazoa</taxon>
        <taxon>Ecdysozoa</taxon>
        <taxon>Arthropoda</taxon>
        <taxon>Hexapoda</taxon>
        <taxon>Insecta</taxon>
        <taxon>Pterygota</taxon>
        <taxon>Neoptera</taxon>
        <taxon>Polyneoptera</taxon>
        <taxon>Phasmatodea</taxon>
        <taxon>Timematodea</taxon>
        <taxon>Timematoidea</taxon>
        <taxon>Timematidae</taxon>
        <taxon>Timema</taxon>
    </lineage>
</organism>